<evidence type="ECO:0000313" key="2">
    <source>
        <dbReference type="EMBL" id="BDT98971.1"/>
    </source>
</evidence>
<dbReference type="EMBL" id="AP026978">
    <property type="protein sequence ID" value="BDT98971.1"/>
    <property type="molecule type" value="Genomic_DNA"/>
</dbReference>
<proteinExistence type="predicted"/>
<dbReference type="Proteomes" id="UP001317870">
    <property type="component" value="Chromosome"/>
</dbReference>
<feature type="compositionally biased region" description="Polar residues" evidence="1">
    <location>
        <begin position="14"/>
        <end position="26"/>
    </location>
</feature>
<evidence type="ECO:0000256" key="1">
    <source>
        <dbReference type="SAM" id="MobiDB-lite"/>
    </source>
</evidence>
<organism evidence="2 3">
    <name type="scientific">Nocardia sputorum</name>
    <dbReference type="NCBI Taxonomy" id="2984338"/>
    <lineage>
        <taxon>Bacteria</taxon>
        <taxon>Bacillati</taxon>
        <taxon>Actinomycetota</taxon>
        <taxon>Actinomycetes</taxon>
        <taxon>Mycobacteriales</taxon>
        <taxon>Nocardiaceae</taxon>
        <taxon>Nocardia</taxon>
    </lineage>
</organism>
<evidence type="ECO:0000313" key="3">
    <source>
        <dbReference type="Proteomes" id="UP001317870"/>
    </source>
</evidence>
<keyword evidence="3" id="KW-1185">Reference proteome</keyword>
<reference evidence="2 3" key="1">
    <citation type="submission" date="2022-11" db="EMBL/GenBank/DDBJ databases">
        <title>Genome Sequencing of Nocardia sp. ON39_IFM12276 and assembly.</title>
        <authorList>
            <person name="Shimojima M."/>
            <person name="Toyokawa M."/>
            <person name="Uesaka K."/>
        </authorList>
    </citation>
    <scope>NUCLEOTIDE SEQUENCE [LARGE SCALE GENOMIC DNA]</scope>
    <source>
        <strain evidence="2 3">IFM 12276</strain>
    </source>
</reference>
<name>A0ABM8CVH2_9NOCA</name>
<accession>A0ABM8CVH2</accession>
<gene>
    <name evidence="2" type="ORF">IFM12276_20000</name>
</gene>
<feature type="region of interest" description="Disordered" evidence="1">
    <location>
        <begin position="1"/>
        <end position="31"/>
    </location>
</feature>
<dbReference type="RefSeq" id="WP_281879057.1">
    <property type="nucleotide sequence ID" value="NZ_AP026976.1"/>
</dbReference>
<sequence>MTDTGMGTKRKTVPLSSLTEQQQPAERSSPGWYKLYNDTNAYVSVYRQEWDKPKSLFILAPGQTSSEYEAGHEIFILWMSNVGTETTPITWDSSGGFSYEYVQSGYTQSNQVNNVSSFG</sequence>
<protein>
    <submittedName>
        <fullName evidence="2">Uncharacterized protein</fullName>
    </submittedName>
</protein>